<evidence type="ECO:0000256" key="7">
    <source>
        <dbReference type="ARBA" id="ARBA00023298"/>
    </source>
</evidence>
<name>A0A7R9M8W7_9ACAR</name>
<evidence type="ECO:0000313" key="8">
    <source>
        <dbReference type="EMBL" id="CAD7655779.1"/>
    </source>
</evidence>
<dbReference type="Pfam" id="PF00023">
    <property type="entry name" value="Ank"/>
    <property type="match status" value="1"/>
</dbReference>
<dbReference type="AlphaFoldDB" id="A0A7R9M8W7"/>
<reference evidence="8" key="1">
    <citation type="submission" date="2020-11" db="EMBL/GenBank/DDBJ databases">
        <authorList>
            <person name="Tran Van P."/>
        </authorList>
    </citation>
    <scope>NUCLEOTIDE SEQUENCE</scope>
</reference>
<dbReference type="GO" id="GO:0008081">
    <property type="term" value="F:phosphoric diester hydrolase activity"/>
    <property type="evidence" value="ECO:0007669"/>
    <property type="project" value="TreeGrafter"/>
</dbReference>
<accession>A0A7R9M8W7</accession>
<evidence type="ECO:0000256" key="4">
    <source>
        <dbReference type="ARBA" id="ARBA00022801"/>
    </source>
</evidence>
<keyword evidence="2" id="KW-0268">Exocytosis</keyword>
<evidence type="ECO:0000256" key="3">
    <source>
        <dbReference type="ARBA" id="ARBA00022537"/>
    </source>
</evidence>
<dbReference type="Gene3D" id="1.25.40.20">
    <property type="entry name" value="Ankyrin repeat-containing domain"/>
    <property type="match status" value="2"/>
</dbReference>
<dbReference type="Pfam" id="PF12796">
    <property type="entry name" value="Ank_2"/>
    <property type="match status" value="1"/>
</dbReference>
<dbReference type="OrthoDB" id="20727at2759"/>
<keyword evidence="3" id="KW-1052">Target cell membrane</keyword>
<keyword evidence="4" id="KW-0378">Hydrolase</keyword>
<keyword evidence="5" id="KW-0638">Presynaptic neurotoxin</keyword>
<dbReference type="Proteomes" id="UP000728032">
    <property type="component" value="Unassembled WGS sequence"/>
</dbReference>
<dbReference type="PANTHER" id="PTHR10340">
    <property type="entry name" value="SPHINGOMYELIN PHOSPHODIESTERASE"/>
    <property type="match status" value="1"/>
</dbReference>
<keyword evidence="9" id="KW-1185">Reference proteome</keyword>
<evidence type="ECO:0000256" key="6">
    <source>
        <dbReference type="ARBA" id="ARBA00023180"/>
    </source>
</evidence>
<dbReference type="InterPro" id="IPR002110">
    <property type="entry name" value="Ankyrin_rpt"/>
</dbReference>
<gene>
    <name evidence="8" type="ORF">ONB1V03_LOCUS12422</name>
</gene>
<keyword evidence="7" id="KW-0472">Membrane</keyword>
<comment type="subcellular location">
    <subcellularLocation>
        <location evidence="1">Target cell membrane</location>
    </subcellularLocation>
</comment>
<dbReference type="InterPro" id="IPR029052">
    <property type="entry name" value="Metallo-depent_PP-like"/>
</dbReference>
<keyword evidence="6" id="KW-0325">Glycoprotein</keyword>
<dbReference type="PANTHER" id="PTHR10340:SF34">
    <property type="entry name" value="SPHINGOMYELIN PHOSPHODIESTERASE"/>
    <property type="match status" value="1"/>
</dbReference>
<organism evidence="8">
    <name type="scientific">Oppiella nova</name>
    <dbReference type="NCBI Taxonomy" id="334625"/>
    <lineage>
        <taxon>Eukaryota</taxon>
        <taxon>Metazoa</taxon>
        <taxon>Ecdysozoa</taxon>
        <taxon>Arthropoda</taxon>
        <taxon>Chelicerata</taxon>
        <taxon>Arachnida</taxon>
        <taxon>Acari</taxon>
        <taxon>Acariformes</taxon>
        <taxon>Sarcoptiformes</taxon>
        <taxon>Oribatida</taxon>
        <taxon>Brachypylina</taxon>
        <taxon>Oppioidea</taxon>
        <taxon>Oppiidae</taxon>
        <taxon>Oppiella</taxon>
    </lineage>
</organism>
<evidence type="ECO:0000313" key="9">
    <source>
        <dbReference type="Proteomes" id="UP000728032"/>
    </source>
</evidence>
<keyword evidence="5" id="KW-0528">Neurotoxin</keyword>
<protein>
    <submittedName>
        <fullName evidence="8">Uncharacterized protein</fullName>
    </submittedName>
</protein>
<dbReference type="SMART" id="SM00248">
    <property type="entry name" value="ANK"/>
    <property type="match status" value="3"/>
</dbReference>
<dbReference type="EMBL" id="CAJPVJ010010028">
    <property type="protein sequence ID" value="CAG2172966.1"/>
    <property type="molecule type" value="Genomic_DNA"/>
</dbReference>
<sequence length="295" mass="34031">MNDCISSQSYDVLNYLLVNSLIDINAVVDQYGWNAFHKAVYNKDIDLIVLLIKYEIKINVVDINGNTPFHILFQSTTHQLTTDRKTFADFGPENHYSIVILKLMLYYCKSQNIHIINERNLFGKTALHYAVVNIGSVDTMLSLISLMMESGCNPDSRDRLNRTPLFCLFNEQSICERNKRLLGVIVAQFFGHTHYDEFRVYYSNSDCNKVTGFALISPSVTPYDATVKLNPAYRIIKCKDNGIIQDIETYTLDLRRANSLNELSPDWNFEYSMANDYSMQFIVARVHFNTITNNY</sequence>
<dbReference type="EMBL" id="OC924853">
    <property type="protein sequence ID" value="CAD7655779.1"/>
    <property type="molecule type" value="Genomic_DNA"/>
</dbReference>
<dbReference type="SUPFAM" id="SSF48403">
    <property type="entry name" value="Ankyrin repeat"/>
    <property type="match status" value="1"/>
</dbReference>
<dbReference type="GO" id="GO:0005615">
    <property type="term" value="C:extracellular space"/>
    <property type="evidence" value="ECO:0007669"/>
    <property type="project" value="TreeGrafter"/>
</dbReference>
<evidence type="ECO:0000256" key="5">
    <source>
        <dbReference type="ARBA" id="ARBA00023028"/>
    </source>
</evidence>
<keyword evidence="5" id="KW-0800">Toxin</keyword>
<evidence type="ECO:0000256" key="2">
    <source>
        <dbReference type="ARBA" id="ARBA00022483"/>
    </source>
</evidence>
<dbReference type="SUPFAM" id="SSF56300">
    <property type="entry name" value="Metallo-dependent phosphatases"/>
    <property type="match status" value="1"/>
</dbReference>
<dbReference type="GO" id="GO:0044231">
    <property type="term" value="C:host cell presynaptic membrane"/>
    <property type="evidence" value="ECO:0007669"/>
    <property type="project" value="UniProtKB-KW"/>
</dbReference>
<dbReference type="InterPro" id="IPR036770">
    <property type="entry name" value="Ankyrin_rpt-contain_sf"/>
</dbReference>
<evidence type="ECO:0000256" key="1">
    <source>
        <dbReference type="ARBA" id="ARBA00004175"/>
    </source>
</evidence>
<proteinExistence type="predicted"/>
<dbReference type="GO" id="GO:0044218">
    <property type="term" value="C:other organism cell membrane"/>
    <property type="evidence" value="ECO:0007669"/>
    <property type="project" value="UniProtKB-KW"/>
</dbReference>
<dbReference type="GO" id="GO:0006887">
    <property type="term" value="P:exocytosis"/>
    <property type="evidence" value="ECO:0007669"/>
    <property type="project" value="UniProtKB-KW"/>
</dbReference>
<keyword evidence="7" id="KW-1053">Target membrane</keyword>